<keyword evidence="6 9" id="KW-1133">Transmembrane helix</keyword>
<dbReference type="InterPro" id="IPR052157">
    <property type="entry name" value="BCAA_transport_permease"/>
</dbReference>
<evidence type="ECO:0000256" key="6">
    <source>
        <dbReference type="ARBA" id="ARBA00022989"/>
    </source>
</evidence>
<comment type="similarity">
    <text evidence="8">Belongs to the binding-protein-dependent transport system permease family. LivHM subfamily.</text>
</comment>
<dbReference type="InterPro" id="IPR001851">
    <property type="entry name" value="ABC_transp_permease"/>
</dbReference>
<evidence type="ECO:0000256" key="3">
    <source>
        <dbReference type="ARBA" id="ARBA00022475"/>
    </source>
</evidence>
<comment type="subcellular location">
    <subcellularLocation>
        <location evidence="1">Cell membrane</location>
        <topology evidence="1">Multi-pass membrane protein</topology>
    </subcellularLocation>
</comment>
<keyword evidence="5" id="KW-0029">Amino-acid transport</keyword>
<comment type="caution">
    <text evidence="10">The sequence shown here is derived from an EMBL/GenBank/DDBJ whole genome shotgun (WGS) entry which is preliminary data.</text>
</comment>
<feature type="transmembrane region" description="Helical" evidence="9">
    <location>
        <begin position="217"/>
        <end position="246"/>
    </location>
</feature>
<dbReference type="CDD" id="cd06582">
    <property type="entry name" value="TM_PBP1_LivH_like"/>
    <property type="match status" value="1"/>
</dbReference>
<evidence type="ECO:0000256" key="7">
    <source>
        <dbReference type="ARBA" id="ARBA00023136"/>
    </source>
</evidence>
<reference evidence="11" key="1">
    <citation type="journal article" date="2019" name="Int. J. Syst. Evol. Microbiol.">
        <title>The Global Catalogue of Microorganisms (GCM) 10K type strain sequencing project: providing services to taxonomists for standard genome sequencing and annotation.</title>
        <authorList>
            <consortium name="The Broad Institute Genomics Platform"/>
            <consortium name="The Broad Institute Genome Sequencing Center for Infectious Disease"/>
            <person name="Wu L."/>
            <person name="Ma J."/>
        </authorList>
    </citation>
    <scope>NUCLEOTIDE SEQUENCE [LARGE SCALE GENOMIC DNA]</scope>
    <source>
        <strain evidence="11">CGMCC 4.1434</strain>
    </source>
</reference>
<evidence type="ECO:0000256" key="5">
    <source>
        <dbReference type="ARBA" id="ARBA00022970"/>
    </source>
</evidence>
<organism evidence="10 11">
    <name type="scientific">Sporosarcina soli</name>
    <dbReference type="NCBI Taxonomy" id="334736"/>
    <lineage>
        <taxon>Bacteria</taxon>
        <taxon>Bacillati</taxon>
        <taxon>Bacillota</taxon>
        <taxon>Bacilli</taxon>
        <taxon>Bacillales</taxon>
        <taxon>Caryophanaceae</taxon>
        <taxon>Sporosarcina</taxon>
    </lineage>
</organism>
<dbReference type="Proteomes" id="UP001596109">
    <property type="component" value="Unassembled WGS sequence"/>
</dbReference>
<protein>
    <submittedName>
        <fullName evidence="10">Branched-chain amino acid ABC transporter permease</fullName>
    </submittedName>
</protein>
<evidence type="ECO:0000256" key="2">
    <source>
        <dbReference type="ARBA" id="ARBA00022448"/>
    </source>
</evidence>
<feature type="transmembrane region" description="Helical" evidence="9">
    <location>
        <begin position="92"/>
        <end position="112"/>
    </location>
</feature>
<dbReference type="PANTHER" id="PTHR11795:SF451">
    <property type="entry name" value="ABC TRANSPORTER PERMEASE PROTEIN"/>
    <property type="match status" value="1"/>
</dbReference>
<keyword evidence="2" id="KW-0813">Transport</keyword>
<feature type="transmembrane region" description="Helical" evidence="9">
    <location>
        <begin position="57"/>
        <end position="80"/>
    </location>
</feature>
<feature type="transmembrane region" description="Helical" evidence="9">
    <location>
        <begin position="32"/>
        <end position="51"/>
    </location>
</feature>
<feature type="transmembrane region" description="Helical" evidence="9">
    <location>
        <begin position="258"/>
        <end position="275"/>
    </location>
</feature>
<name>A0ABW0TUN5_9BACL</name>
<evidence type="ECO:0000313" key="11">
    <source>
        <dbReference type="Proteomes" id="UP001596109"/>
    </source>
</evidence>
<keyword evidence="3" id="KW-1003">Cell membrane</keyword>
<dbReference type="PANTHER" id="PTHR11795">
    <property type="entry name" value="BRANCHED-CHAIN AMINO ACID TRANSPORT SYSTEM PERMEASE PROTEIN LIVH"/>
    <property type="match status" value="1"/>
</dbReference>
<evidence type="ECO:0000256" key="9">
    <source>
        <dbReference type="SAM" id="Phobius"/>
    </source>
</evidence>
<keyword evidence="7 9" id="KW-0472">Membrane</keyword>
<feature type="transmembrane region" description="Helical" evidence="9">
    <location>
        <begin position="138"/>
        <end position="155"/>
    </location>
</feature>
<feature type="transmembrane region" description="Helical" evidence="9">
    <location>
        <begin position="184"/>
        <end position="205"/>
    </location>
</feature>
<accession>A0ABW0TUN5</accession>
<sequence length="288" mass="31319">MQIIVAGLVMGCIYALAALGLVLIFRTTGVVNFAHGEMAMVTTFVSYIFLAGFELPYLVSLLLALVFAAIMGFILYWLVMKRVQSAPHLNQVVLTLGLFMILNGIAGLVWGYHPSPFPEAITAEPLHFWGIYISKNELFIVGITVLLMSIFFLLFRYTKMGLATRAASQDIKTSELMGIKVTRVFNGVWIAAAVLGGIAGMLTAPMTFLSPNMMLDILVFAFAAAVLGGFMNLGGAVLGALMIGVLENMVSYYIDPNMKVICVFLLIILVLYIRPQGIFGGAKIVKKV</sequence>
<gene>
    <name evidence="10" type="ORF">ACFPRA_24845</name>
</gene>
<dbReference type="RefSeq" id="WP_381440809.1">
    <property type="nucleotide sequence ID" value="NZ_JBHSNO010000023.1"/>
</dbReference>
<feature type="transmembrane region" description="Helical" evidence="9">
    <location>
        <begin position="6"/>
        <end position="25"/>
    </location>
</feature>
<proteinExistence type="inferred from homology"/>
<keyword evidence="11" id="KW-1185">Reference proteome</keyword>
<dbReference type="Pfam" id="PF02653">
    <property type="entry name" value="BPD_transp_2"/>
    <property type="match status" value="1"/>
</dbReference>
<evidence type="ECO:0000256" key="1">
    <source>
        <dbReference type="ARBA" id="ARBA00004651"/>
    </source>
</evidence>
<evidence type="ECO:0000313" key="10">
    <source>
        <dbReference type="EMBL" id="MFC5592109.1"/>
    </source>
</evidence>
<evidence type="ECO:0000256" key="8">
    <source>
        <dbReference type="ARBA" id="ARBA00037998"/>
    </source>
</evidence>
<keyword evidence="4 9" id="KW-0812">Transmembrane</keyword>
<evidence type="ECO:0000256" key="4">
    <source>
        <dbReference type="ARBA" id="ARBA00022692"/>
    </source>
</evidence>
<dbReference type="EMBL" id="JBHSNO010000023">
    <property type="protein sequence ID" value="MFC5592109.1"/>
    <property type="molecule type" value="Genomic_DNA"/>
</dbReference>